<gene>
    <name evidence="3" type="ORF">Afil01_37250</name>
</gene>
<evidence type="ECO:0000313" key="4">
    <source>
        <dbReference type="Proteomes" id="UP001165079"/>
    </source>
</evidence>
<sequence>MSEVRISPVEWVAKQAREYEESGGVKGTTVMGVPCLLLDYVGRRSGDWHRTVLMYGRDGADHVIVASNGGKDADPLWYRSIAENPRVRLRVGPERFEADASTVSAGEKAKLWPYLSSVFQGWADYQVKTERDIPVVRLRRV</sequence>
<accession>A0A9W6SMF6</accession>
<dbReference type="GO" id="GO:0005886">
    <property type="term" value="C:plasma membrane"/>
    <property type="evidence" value="ECO:0007669"/>
    <property type="project" value="TreeGrafter"/>
</dbReference>
<protein>
    <submittedName>
        <fullName evidence="3">Nitroreductase</fullName>
    </submittedName>
</protein>
<proteinExistence type="inferred from homology"/>
<name>A0A9W6SMF6_9ACTN</name>
<dbReference type="EMBL" id="BSTX01000002">
    <property type="protein sequence ID" value="GLZ78918.1"/>
    <property type="molecule type" value="Genomic_DNA"/>
</dbReference>
<keyword evidence="4" id="KW-1185">Reference proteome</keyword>
<evidence type="ECO:0000256" key="1">
    <source>
        <dbReference type="ARBA" id="ARBA00008710"/>
    </source>
</evidence>
<dbReference type="AlphaFoldDB" id="A0A9W6SMF6"/>
<evidence type="ECO:0000313" key="3">
    <source>
        <dbReference type="EMBL" id="GLZ78918.1"/>
    </source>
</evidence>
<reference evidence="3" key="1">
    <citation type="submission" date="2023-03" db="EMBL/GenBank/DDBJ databases">
        <title>Actinorhabdospora filicis NBRC 111898.</title>
        <authorList>
            <person name="Ichikawa N."/>
            <person name="Sato H."/>
            <person name="Tonouchi N."/>
        </authorList>
    </citation>
    <scope>NUCLEOTIDE SEQUENCE</scope>
    <source>
        <strain evidence="3">NBRC 111898</strain>
    </source>
</reference>
<evidence type="ECO:0000256" key="2">
    <source>
        <dbReference type="ARBA" id="ARBA00049106"/>
    </source>
</evidence>
<dbReference type="GO" id="GO:0016491">
    <property type="term" value="F:oxidoreductase activity"/>
    <property type="evidence" value="ECO:0007669"/>
    <property type="project" value="InterPro"/>
</dbReference>
<dbReference type="RefSeq" id="WP_285664052.1">
    <property type="nucleotide sequence ID" value="NZ_BSTX01000002.1"/>
</dbReference>
<organism evidence="3 4">
    <name type="scientific">Actinorhabdospora filicis</name>
    <dbReference type="NCBI Taxonomy" id="1785913"/>
    <lineage>
        <taxon>Bacteria</taxon>
        <taxon>Bacillati</taxon>
        <taxon>Actinomycetota</taxon>
        <taxon>Actinomycetes</taxon>
        <taxon>Micromonosporales</taxon>
        <taxon>Micromonosporaceae</taxon>
        <taxon>Actinorhabdospora</taxon>
    </lineage>
</organism>
<dbReference type="Pfam" id="PF04075">
    <property type="entry name" value="F420H2_quin_red"/>
    <property type="match status" value="1"/>
</dbReference>
<dbReference type="PANTHER" id="PTHR39428">
    <property type="entry name" value="F420H(2)-DEPENDENT QUINONE REDUCTASE RV1261C"/>
    <property type="match status" value="1"/>
</dbReference>
<dbReference type="NCBIfam" id="TIGR00026">
    <property type="entry name" value="hi_GC_TIGR00026"/>
    <property type="match status" value="1"/>
</dbReference>
<comment type="catalytic activity">
    <reaction evidence="2">
        <text>oxidized coenzyme F420-(gamma-L-Glu)(n) + a quinol + H(+) = reduced coenzyme F420-(gamma-L-Glu)(n) + a quinone</text>
        <dbReference type="Rhea" id="RHEA:39663"/>
        <dbReference type="Rhea" id="RHEA-COMP:12939"/>
        <dbReference type="Rhea" id="RHEA-COMP:14378"/>
        <dbReference type="ChEBI" id="CHEBI:15378"/>
        <dbReference type="ChEBI" id="CHEBI:24646"/>
        <dbReference type="ChEBI" id="CHEBI:132124"/>
        <dbReference type="ChEBI" id="CHEBI:133980"/>
        <dbReference type="ChEBI" id="CHEBI:139511"/>
    </reaction>
</comment>
<dbReference type="GO" id="GO:0070967">
    <property type="term" value="F:coenzyme F420 binding"/>
    <property type="evidence" value="ECO:0007669"/>
    <property type="project" value="TreeGrafter"/>
</dbReference>
<dbReference type="Gene3D" id="2.30.110.10">
    <property type="entry name" value="Electron Transport, Fmn-binding Protein, Chain A"/>
    <property type="match status" value="1"/>
</dbReference>
<comment type="caution">
    <text evidence="3">The sequence shown here is derived from an EMBL/GenBank/DDBJ whole genome shotgun (WGS) entry which is preliminary data.</text>
</comment>
<dbReference type="InterPro" id="IPR012349">
    <property type="entry name" value="Split_barrel_FMN-bd"/>
</dbReference>
<dbReference type="InterPro" id="IPR004378">
    <property type="entry name" value="F420H2_quin_Rdtase"/>
</dbReference>
<dbReference type="PANTHER" id="PTHR39428:SF3">
    <property type="entry name" value="DEAZAFLAVIN-DEPENDENT NITROREDUCTASE"/>
    <property type="match status" value="1"/>
</dbReference>
<dbReference type="Proteomes" id="UP001165079">
    <property type="component" value="Unassembled WGS sequence"/>
</dbReference>
<comment type="similarity">
    <text evidence="1">Belongs to the F420H(2)-dependent quinone reductase family.</text>
</comment>